<sequence>MLNFRNARSTLAFCHDMAAACCAWGLAYLLRFNFAIPAEFVHSMLLALCWTVPLQALVFWKFGLYRGIWRFASLPDLKRILAAVGVAALGITALLSMLHLPVPRSVLVLDPLLVVLMMGGSRFAYRAWKEHSLYGLMQAQGKPVLILGAGEAAAMLVKEFVRSPDWRVVGLLDDQTDLQQRQIHGVRVLGPLGDLAEWSARTGAAHAIIAMPSASHQERRRVLDLCAASGIDTLTVPSFDDLISGRVSISQVRRVEVEDLLGRDPVRLDEAGLQGLIRGRVVLVTGAGGSIGSELCRQIVRFNPALLVLFELNEYSLYRLEQEFREAVPQQSIACVIGDVKNAGRVLQVLRRFEPAVVFHAAAYKHVPLMEWENVAEALANNVVGTYTLAAACKEAGVPKMVLISTDKAVNPTNVMGASKRLAEMVCQGLQEVEGTRFVMVRFGNVLGSSGSVIPKFREQIGRGGPVTVTHPEVTRYFMSIPEAAQLVLQAGLMGQGGEIFVLDMGEPIRIAHLAQEMIRLSGFSADDIKVVYTGLRPGEKLYEELLADDEQSLPTPHPKLRIARARSADEAWVAALLKWVEAAAGTDEVAVKQELKGWVEEYQGDVNAGSAPLVVAPASATIH</sequence>
<dbReference type="SUPFAM" id="SSF51735">
    <property type="entry name" value="NAD(P)-binding Rossmann-fold domains"/>
    <property type="match status" value="1"/>
</dbReference>
<name>A0A1J5QGN1_9ZZZZ</name>
<dbReference type="SUPFAM" id="SSF53335">
    <property type="entry name" value="S-adenosyl-L-methionine-dependent methyltransferases"/>
    <property type="match status" value="1"/>
</dbReference>
<gene>
    <name evidence="4" type="primary">pglF_8</name>
    <name evidence="4" type="ORF">GALL_391500</name>
</gene>
<proteinExistence type="inferred from homology"/>
<reference evidence="4" key="1">
    <citation type="submission" date="2016-10" db="EMBL/GenBank/DDBJ databases">
        <title>Sequence of Gallionella enrichment culture.</title>
        <authorList>
            <person name="Poehlein A."/>
            <person name="Muehling M."/>
            <person name="Daniel R."/>
        </authorList>
    </citation>
    <scope>NUCLEOTIDE SEQUENCE</scope>
</reference>
<comment type="similarity">
    <text evidence="1">Belongs to the polysaccharide synthase family.</text>
</comment>
<comment type="caution">
    <text evidence="4">The sequence shown here is derived from an EMBL/GenBank/DDBJ whole genome shotgun (WGS) entry which is preliminary data.</text>
</comment>
<organism evidence="4">
    <name type="scientific">mine drainage metagenome</name>
    <dbReference type="NCBI Taxonomy" id="410659"/>
    <lineage>
        <taxon>unclassified sequences</taxon>
        <taxon>metagenomes</taxon>
        <taxon>ecological metagenomes</taxon>
    </lineage>
</organism>
<evidence type="ECO:0000256" key="1">
    <source>
        <dbReference type="ARBA" id="ARBA00007430"/>
    </source>
</evidence>
<keyword evidence="4" id="KW-0456">Lyase</keyword>
<dbReference type="EC" id="4.2.1.135" evidence="4"/>
<evidence type="ECO:0000259" key="3">
    <source>
        <dbReference type="Pfam" id="PF02719"/>
    </source>
</evidence>
<dbReference type="InterPro" id="IPR003869">
    <property type="entry name" value="Polysac_CapD-like"/>
</dbReference>
<evidence type="ECO:0000256" key="2">
    <source>
        <dbReference type="SAM" id="Phobius"/>
    </source>
</evidence>
<evidence type="ECO:0000313" key="4">
    <source>
        <dbReference type="EMBL" id="OIQ79127.1"/>
    </source>
</evidence>
<feature type="transmembrane region" description="Helical" evidence="2">
    <location>
        <begin position="12"/>
        <end position="34"/>
    </location>
</feature>
<accession>A0A1J5QGN1</accession>
<dbReference type="AlphaFoldDB" id="A0A1J5QGN1"/>
<feature type="transmembrane region" description="Helical" evidence="2">
    <location>
        <begin position="80"/>
        <end position="100"/>
    </location>
</feature>
<protein>
    <submittedName>
        <fullName evidence="4">UDP-N-acetyl-alpha-D-glucosamine C6 dehydratase</fullName>
        <ecNumber evidence="4">4.2.1.135</ecNumber>
    </submittedName>
</protein>
<feature type="domain" description="Polysaccharide biosynthesis protein CapD-like" evidence="3">
    <location>
        <begin position="282"/>
        <end position="564"/>
    </location>
</feature>
<dbReference type="PANTHER" id="PTHR43318">
    <property type="entry name" value="UDP-N-ACETYLGLUCOSAMINE 4,6-DEHYDRATASE"/>
    <property type="match status" value="1"/>
</dbReference>
<dbReference type="PANTHER" id="PTHR43318:SF1">
    <property type="entry name" value="POLYSACCHARIDE BIOSYNTHESIS PROTEIN EPSC-RELATED"/>
    <property type="match status" value="1"/>
</dbReference>
<dbReference type="Pfam" id="PF13727">
    <property type="entry name" value="CoA_binding_3"/>
    <property type="match status" value="1"/>
</dbReference>
<dbReference type="Gene3D" id="3.40.50.720">
    <property type="entry name" value="NAD(P)-binding Rossmann-like Domain"/>
    <property type="match status" value="2"/>
</dbReference>
<dbReference type="InterPro" id="IPR051203">
    <property type="entry name" value="Polysaccharide_Synthase-Rel"/>
</dbReference>
<feature type="transmembrane region" description="Helical" evidence="2">
    <location>
        <begin position="40"/>
        <end position="60"/>
    </location>
</feature>
<dbReference type="CDD" id="cd05237">
    <property type="entry name" value="UDP_invert_4-6DH_SDR_e"/>
    <property type="match status" value="1"/>
</dbReference>
<dbReference type="InterPro" id="IPR036291">
    <property type="entry name" value="NAD(P)-bd_dom_sf"/>
</dbReference>
<keyword evidence="2" id="KW-0472">Membrane</keyword>
<dbReference type="Pfam" id="PF02719">
    <property type="entry name" value="Polysacc_synt_2"/>
    <property type="match status" value="1"/>
</dbReference>
<dbReference type="GO" id="GO:0016829">
    <property type="term" value="F:lyase activity"/>
    <property type="evidence" value="ECO:0007669"/>
    <property type="project" value="UniProtKB-KW"/>
</dbReference>
<keyword evidence="2" id="KW-1133">Transmembrane helix</keyword>
<dbReference type="InterPro" id="IPR029063">
    <property type="entry name" value="SAM-dependent_MTases_sf"/>
</dbReference>
<keyword evidence="2" id="KW-0812">Transmembrane</keyword>
<dbReference type="EMBL" id="MLJW01001270">
    <property type="protein sequence ID" value="OIQ79127.1"/>
    <property type="molecule type" value="Genomic_DNA"/>
</dbReference>